<dbReference type="Pfam" id="PF12937">
    <property type="entry name" value="F-box-like"/>
    <property type="match status" value="1"/>
</dbReference>
<dbReference type="OrthoDB" id="3038182at2759"/>
<evidence type="ECO:0000259" key="2">
    <source>
        <dbReference type="Pfam" id="PF12937"/>
    </source>
</evidence>
<keyword evidence="4" id="KW-1185">Reference proteome</keyword>
<dbReference type="EMBL" id="VDMD01000011">
    <property type="protein sequence ID" value="TRM62787.1"/>
    <property type="molecule type" value="Genomic_DNA"/>
</dbReference>
<protein>
    <recommendedName>
        <fullName evidence="2">F-box domain-containing protein</fullName>
    </recommendedName>
</protein>
<feature type="domain" description="F-box" evidence="2">
    <location>
        <begin position="105"/>
        <end position="161"/>
    </location>
</feature>
<sequence>MSEMLIDRPVETSDSASIQLCTHCGYALQYAKDVSPDDLDALRTGVLLSPADAARALADIDSAASHLDQVKEELHDLLQAVQQLREQKVILRRRLVTHQALLAPIRRLPPEILVEIFSHCGNEYRRMGAPTYYMPIIISVVCKRWRDLAFGSPHLWTDISFDIYSRTPYVLLQRLNLYLRNSGQLTLRGVAYAGRRDDRHPLGVAWRLLLNEAHRWGTLYVAGPGIFSSMGDVVLPRLQNVIGFASNLANGDEHRIFERAPALRSALIDNGNLDDVVPHLPWPQLDRLITVCTPVYARKVLPLCSNLTIWAYTPISIRPSWDEEDEVHTAIPYSLPCLHTLRIHLSDNRNDEINLLHLLAELSAPRLKVLNIEWRQTSVVASARVNDGLPAFLTRCRLPLRHVELINPNSAVLDWVVTVHGIQGLTLDLSDLISPLTDEWVALLAIVDGDRPRYLPQLEDLGLSGCMDVSGEALLAMVEARKAAGCGLKALRMDGTQARWEALDRTPETFIAIQRLVPRGFTS</sequence>
<dbReference type="Gene3D" id="3.80.10.10">
    <property type="entry name" value="Ribonuclease Inhibitor"/>
    <property type="match status" value="1"/>
</dbReference>
<dbReference type="Gene3D" id="1.20.1280.50">
    <property type="match status" value="1"/>
</dbReference>
<keyword evidence="1" id="KW-0175">Coiled coil</keyword>
<dbReference type="InterPro" id="IPR001810">
    <property type="entry name" value="F-box_dom"/>
</dbReference>
<dbReference type="AlphaFoldDB" id="A0A550CDD5"/>
<feature type="coiled-coil region" evidence="1">
    <location>
        <begin position="53"/>
        <end position="94"/>
    </location>
</feature>
<evidence type="ECO:0000313" key="3">
    <source>
        <dbReference type="EMBL" id="TRM62787.1"/>
    </source>
</evidence>
<accession>A0A550CDD5</accession>
<evidence type="ECO:0000256" key="1">
    <source>
        <dbReference type="SAM" id="Coils"/>
    </source>
</evidence>
<dbReference type="SUPFAM" id="SSF81383">
    <property type="entry name" value="F-box domain"/>
    <property type="match status" value="1"/>
</dbReference>
<dbReference type="Proteomes" id="UP000320762">
    <property type="component" value="Unassembled WGS sequence"/>
</dbReference>
<name>A0A550CDD5_9AGAR</name>
<dbReference type="STRING" id="97359.A0A550CDD5"/>
<comment type="caution">
    <text evidence="3">The sequence shown here is derived from an EMBL/GenBank/DDBJ whole genome shotgun (WGS) entry which is preliminary data.</text>
</comment>
<proteinExistence type="predicted"/>
<dbReference type="InterPro" id="IPR036047">
    <property type="entry name" value="F-box-like_dom_sf"/>
</dbReference>
<gene>
    <name evidence="3" type="ORF">BD626DRAFT_496467</name>
</gene>
<reference evidence="3 4" key="1">
    <citation type="journal article" date="2019" name="New Phytol.">
        <title>Comparative genomics reveals unique wood-decay strategies and fruiting body development in the Schizophyllaceae.</title>
        <authorList>
            <person name="Almasi E."/>
            <person name="Sahu N."/>
            <person name="Krizsan K."/>
            <person name="Balint B."/>
            <person name="Kovacs G.M."/>
            <person name="Kiss B."/>
            <person name="Cseklye J."/>
            <person name="Drula E."/>
            <person name="Henrissat B."/>
            <person name="Nagy I."/>
            <person name="Chovatia M."/>
            <person name="Adam C."/>
            <person name="LaButti K."/>
            <person name="Lipzen A."/>
            <person name="Riley R."/>
            <person name="Grigoriev I.V."/>
            <person name="Nagy L.G."/>
        </authorList>
    </citation>
    <scope>NUCLEOTIDE SEQUENCE [LARGE SCALE GENOMIC DNA]</scope>
    <source>
        <strain evidence="3 4">NL-1724</strain>
    </source>
</reference>
<dbReference type="InterPro" id="IPR032675">
    <property type="entry name" value="LRR_dom_sf"/>
</dbReference>
<evidence type="ECO:0000313" key="4">
    <source>
        <dbReference type="Proteomes" id="UP000320762"/>
    </source>
</evidence>
<organism evidence="3 4">
    <name type="scientific">Schizophyllum amplum</name>
    <dbReference type="NCBI Taxonomy" id="97359"/>
    <lineage>
        <taxon>Eukaryota</taxon>
        <taxon>Fungi</taxon>
        <taxon>Dikarya</taxon>
        <taxon>Basidiomycota</taxon>
        <taxon>Agaricomycotina</taxon>
        <taxon>Agaricomycetes</taxon>
        <taxon>Agaricomycetidae</taxon>
        <taxon>Agaricales</taxon>
        <taxon>Schizophyllaceae</taxon>
        <taxon>Schizophyllum</taxon>
    </lineage>
</organism>